<organism evidence="1 2">
    <name type="scientific">Actibacterium pelagium</name>
    <dbReference type="NCBI Taxonomy" id="2029103"/>
    <lineage>
        <taxon>Bacteria</taxon>
        <taxon>Pseudomonadati</taxon>
        <taxon>Pseudomonadota</taxon>
        <taxon>Alphaproteobacteria</taxon>
        <taxon>Rhodobacterales</taxon>
        <taxon>Roseobacteraceae</taxon>
        <taxon>Actibacterium</taxon>
    </lineage>
</organism>
<proteinExistence type="predicted"/>
<gene>
    <name evidence="1" type="ORF">GCM10011517_19820</name>
</gene>
<keyword evidence="2" id="KW-1185">Reference proteome</keyword>
<dbReference type="Proteomes" id="UP000606730">
    <property type="component" value="Unassembled WGS sequence"/>
</dbReference>
<evidence type="ECO:0000313" key="2">
    <source>
        <dbReference type="Proteomes" id="UP000606730"/>
    </source>
</evidence>
<protein>
    <submittedName>
        <fullName evidence="1">Uncharacterized protein</fullName>
    </submittedName>
</protein>
<accession>A0A917EK69</accession>
<evidence type="ECO:0000313" key="1">
    <source>
        <dbReference type="EMBL" id="GGE52110.1"/>
    </source>
</evidence>
<sequence>MALARVDASFAAKAGTTSSGQTFSTAMGFAATLPRVTFPPFALPGPRVQMAWNMAALGQAAALPTAMGLPPMSDPSLTKALLSQLGVLSTIPVPDMPVSLDDLKAMADKLEDLATIQEAFGPDALTPAGVSRVNAMLRFMSSLKIPLPLPAQTLQVHLDALPDLDDVLSGMQAASSGAMNIAASMSVAPPPVPIMPLLEQLANLSKMLNPAGLGPCQSCAGQLSTAMNSMSGMQLPSPPPLPPLPF</sequence>
<reference evidence="1" key="2">
    <citation type="submission" date="2020-09" db="EMBL/GenBank/DDBJ databases">
        <authorList>
            <person name="Sun Q."/>
            <person name="Zhou Y."/>
        </authorList>
    </citation>
    <scope>NUCLEOTIDE SEQUENCE</scope>
    <source>
        <strain evidence="1">CGMCC 1.16012</strain>
    </source>
</reference>
<dbReference type="EMBL" id="BMKN01000002">
    <property type="protein sequence ID" value="GGE52110.1"/>
    <property type="molecule type" value="Genomic_DNA"/>
</dbReference>
<comment type="caution">
    <text evidence="1">The sequence shown here is derived from an EMBL/GenBank/DDBJ whole genome shotgun (WGS) entry which is preliminary data.</text>
</comment>
<dbReference type="AlphaFoldDB" id="A0A917EK69"/>
<name>A0A917EK69_9RHOB</name>
<reference evidence="1" key="1">
    <citation type="journal article" date="2014" name="Int. J. Syst. Evol. Microbiol.">
        <title>Complete genome sequence of Corynebacterium casei LMG S-19264T (=DSM 44701T), isolated from a smear-ripened cheese.</title>
        <authorList>
            <consortium name="US DOE Joint Genome Institute (JGI-PGF)"/>
            <person name="Walter F."/>
            <person name="Albersmeier A."/>
            <person name="Kalinowski J."/>
            <person name="Ruckert C."/>
        </authorList>
    </citation>
    <scope>NUCLEOTIDE SEQUENCE</scope>
    <source>
        <strain evidence="1">CGMCC 1.16012</strain>
    </source>
</reference>